<proteinExistence type="predicted"/>
<dbReference type="EMBL" id="HG001939">
    <property type="protein sequence ID" value="CDF38506.1"/>
    <property type="molecule type" value="Genomic_DNA"/>
</dbReference>
<accession>R7QM19</accession>
<gene>
    <name evidence="1" type="ORF">CHC_T00001115001</name>
</gene>
<dbReference type="OMA" id="YSRAVSH"/>
<dbReference type="AlphaFoldDB" id="R7QM19"/>
<dbReference type="PANTHER" id="PTHR34044:SF1">
    <property type="entry name" value="NUCLEAR PROTEIN"/>
    <property type="match status" value="1"/>
</dbReference>
<dbReference type="Gramene" id="CDF38506">
    <property type="protein sequence ID" value="CDF38506"/>
    <property type="gene ID" value="CHC_T00001115001"/>
</dbReference>
<dbReference type="STRING" id="2769.R7QM19"/>
<evidence type="ECO:0000313" key="2">
    <source>
        <dbReference type="Proteomes" id="UP000012073"/>
    </source>
</evidence>
<dbReference type="PANTHER" id="PTHR34044">
    <property type="entry name" value="NUCLEAR PROTEIN"/>
    <property type="match status" value="1"/>
</dbReference>
<dbReference type="PhylomeDB" id="R7QM19"/>
<protein>
    <submittedName>
        <fullName evidence="1">Uncharacterized protein</fullName>
    </submittedName>
</protein>
<name>R7QM19_CHOCR</name>
<organism evidence="1 2">
    <name type="scientific">Chondrus crispus</name>
    <name type="common">Carrageen Irish moss</name>
    <name type="synonym">Polymorpha crispa</name>
    <dbReference type="NCBI Taxonomy" id="2769"/>
    <lineage>
        <taxon>Eukaryota</taxon>
        <taxon>Rhodophyta</taxon>
        <taxon>Florideophyceae</taxon>
        <taxon>Rhodymeniophycidae</taxon>
        <taxon>Gigartinales</taxon>
        <taxon>Gigartinaceae</taxon>
        <taxon>Chondrus</taxon>
    </lineage>
</organism>
<evidence type="ECO:0000313" key="1">
    <source>
        <dbReference type="EMBL" id="CDF38506.1"/>
    </source>
</evidence>
<sequence length="326" mass="37409">MAFVPTSPQTSLHGTFTARPAHRCSVQRPRTVHRQALRMQTWSDPAVTQEYFDFLNNVNQRELMTDCTSTIVGSGRIGNFLREHGTGQDLVIRRGQKIPEDAPGPVYLCTRNDDLEEIIENCPESKKDDLVFIQNGMLERMLRRHDMSENTRANLYFAISKMDADPIDGITETNPEGLTAVCGKWEGAFQERILKAGLTCKILKERDFRRSQLEKLIWISVFNLIGAVHGNIPMGEVAQMHEREVTELSIELAHMIRFTLTVGMLPDIEKRMLAYGRRVKEFPTALKEFEWRNGFFYKYSMLARKNGFPDPTPMHTYVLVCSSYAR</sequence>
<dbReference type="Proteomes" id="UP000012073">
    <property type="component" value="Unassembled WGS sequence"/>
</dbReference>
<dbReference type="OrthoDB" id="38730at2759"/>
<dbReference type="GeneID" id="17326117"/>
<keyword evidence="2" id="KW-1185">Reference proteome</keyword>
<dbReference type="KEGG" id="ccp:CHC_T00001115001"/>
<reference evidence="2" key="1">
    <citation type="journal article" date="2013" name="Proc. Natl. Acad. Sci. U.S.A.">
        <title>Genome structure and metabolic features in the red seaweed Chondrus crispus shed light on evolution of the Archaeplastida.</title>
        <authorList>
            <person name="Collen J."/>
            <person name="Porcel B."/>
            <person name="Carre W."/>
            <person name="Ball S.G."/>
            <person name="Chaparro C."/>
            <person name="Tonon T."/>
            <person name="Barbeyron T."/>
            <person name="Michel G."/>
            <person name="Noel B."/>
            <person name="Valentin K."/>
            <person name="Elias M."/>
            <person name="Artiguenave F."/>
            <person name="Arun A."/>
            <person name="Aury J.M."/>
            <person name="Barbosa-Neto J.F."/>
            <person name="Bothwell J.H."/>
            <person name="Bouget F.Y."/>
            <person name="Brillet L."/>
            <person name="Cabello-Hurtado F."/>
            <person name="Capella-Gutierrez S."/>
            <person name="Charrier B."/>
            <person name="Cladiere L."/>
            <person name="Cock J.M."/>
            <person name="Coelho S.M."/>
            <person name="Colleoni C."/>
            <person name="Czjzek M."/>
            <person name="Da Silva C."/>
            <person name="Delage L."/>
            <person name="Denoeud F."/>
            <person name="Deschamps P."/>
            <person name="Dittami S.M."/>
            <person name="Gabaldon T."/>
            <person name="Gachon C.M."/>
            <person name="Groisillier A."/>
            <person name="Herve C."/>
            <person name="Jabbari K."/>
            <person name="Katinka M."/>
            <person name="Kloareg B."/>
            <person name="Kowalczyk N."/>
            <person name="Labadie K."/>
            <person name="Leblanc C."/>
            <person name="Lopez P.J."/>
            <person name="McLachlan D.H."/>
            <person name="Meslet-Cladiere L."/>
            <person name="Moustafa A."/>
            <person name="Nehr Z."/>
            <person name="Nyvall Collen P."/>
            <person name="Panaud O."/>
            <person name="Partensky F."/>
            <person name="Poulain J."/>
            <person name="Rensing S.A."/>
            <person name="Rousvoal S."/>
            <person name="Samson G."/>
            <person name="Symeonidi A."/>
            <person name="Weissenbach J."/>
            <person name="Zambounis A."/>
            <person name="Wincker P."/>
            <person name="Boyen C."/>
        </authorList>
    </citation>
    <scope>NUCLEOTIDE SEQUENCE [LARGE SCALE GENOMIC DNA]</scope>
    <source>
        <strain evidence="2">cv. Stackhouse</strain>
    </source>
</reference>
<dbReference type="RefSeq" id="XP_005718399.1">
    <property type="nucleotide sequence ID" value="XM_005718342.1"/>
</dbReference>